<protein>
    <recommendedName>
        <fullName evidence="8">ATP synthase subunit delta</fullName>
    </recommendedName>
    <alternativeName>
        <fullName evidence="8">ATP synthase F(1) sector subunit delta</fullName>
    </alternativeName>
    <alternativeName>
        <fullName evidence="8">F-type ATPase subunit delta</fullName>
        <shortName evidence="8">F-ATPase subunit delta</shortName>
    </alternativeName>
</protein>
<accession>A0A220UAN7</accession>
<evidence type="ECO:0000256" key="5">
    <source>
        <dbReference type="ARBA" id="ARBA00023136"/>
    </source>
</evidence>
<dbReference type="PROSITE" id="PS00389">
    <property type="entry name" value="ATPASE_DELTA"/>
    <property type="match status" value="1"/>
</dbReference>
<keyword evidence="2 8" id="KW-0813">Transport</keyword>
<proteinExistence type="inferred from homology"/>
<evidence type="ECO:0000313" key="9">
    <source>
        <dbReference type="EMBL" id="ASK64813.1"/>
    </source>
</evidence>
<dbReference type="Proteomes" id="UP000198398">
    <property type="component" value="Chromosome"/>
</dbReference>
<dbReference type="PANTHER" id="PTHR11910">
    <property type="entry name" value="ATP SYNTHASE DELTA CHAIN"/>
    <property type="match status" value="1"/>
</dbReference>
<dbReference type="NCBIfam" id="TIGR01145">
    <property type="entry name" value="ATP_synt_delta"/>
    <property type="match status" value="1"/>
</dbReference>
<comment type="function">
    <text evidence="8">This protein is part of the stalk that links CF(0) to CF(1). It either transmits conformational changes from CF(0) to CF(1) or is implicated in proton conduction.</text>
</comment>
<keyword evidence="3 8" id="KW-0375">Hydrogen ion transport</keyword>
<evidence type="ECO:0000256" key="3">
    <source>
        <dbReference type="ARBA" id="ARBA00022781"/>
    </source>
</evidence>
<dbReference type="OrthoDB" id="5242917at2"/>
<keyword evidence="8" id="KW-1003">Cell membrane</keyword>
<evidence type="ECO:0000256" key="7">
    <source>
        <dbReference type="ARBA" id="ARBA00023310"/>
    </source>
</evidence>
<evidence type="ECO:0000256" key="2">
    <source>
        <dbReference type="ARBA" id="ARBA00022448"/>
    </source>
</evidence>
<dbReference type="EMBL" id="CP022316">
    <property type="protein sequence ID" value="ASK64813.1"/>
    <property type="molecule type" value="Genomic_DNA"/>
</dbReference>
<keyword evidence="5 8" id="KW-0472">Membrane</keyword>
<evidence type="ECO:0000313" key="10">
    <source>
        <dbReference type="Proteomes" id="UP000198398"/>
    </source>
</evidence>
<keyword evidence="4 8" id="KW-0406">Ion transport</keyword>
<dbReference type="GO" id="GO:0005886">
    <property type="term" value="C:plasma membrane"/>
    <property type="evidence" value="ECO:0007669"/>
    <property type="project" value="UniProtKB-SubCell"/>
</dbReference>
<reference evidence="10" key="1">
    <citation type="submission" date="2017-07" db="EMBL/GenBank/DDBJ databases">
        <title>Brachybacterium sp. VR2415.</title>
        <authorList>
            <person name="Tak E.J."/>
            <person name="Bae J.-W."/>
        </authorList>
    </citation>
    <scope>NUCLEOTIDE SEQUENCE [LARGE SCALE GENOMIC DNA]</scope>
    <source>
        <strain evidence="10">VR2415</strain>
    </source>
</reference>
<dbReference type="AlphaFoldDB" id="A0A220UAN7"/>
<comment type="similarity">
    <text evidence="8">Belongs to the ATPase delta chain family.</text>
</comment>
<dbReference type="InterPro" id="IPR020781">
    <property type="entry name" value="ATPase_OSCP/d_CS"/>
</dbReference>
<comment type="subcellular location">
    <subcellularLocation>
        <location evidence="8">Cell membrane</location>
        <topology evidence="8">Peripheral membrane protein</topology>
    </subcellularLocation>
    <subcellularLocation>
        <location evidence="1">Membrane</location>
    </subcellularLocation>
</comment>
<dbReference type="InterPro" id="IPR000711">
    <property type="entry name" value="ATPase_OSCP/dsu"/>
</dbReference>
<dbReference type="HAMAP" id="MF_01416">
    <property type="entry name" value="ATP_synth_delta_bact"/>
    <property type="match status" value="1"/>
</dbReference>
<evidence type="ECO:0000256" key="4">
    <source>
        <dbReference type="ARBA" id="ARBA00023065"/>
    </source>
</evidence>
<name>A0A220UAN7_9MICO</name>
<sequence length="271" mass="29341">MRGTSSTSFAEVLRHVEAAFAADGAALDTEAQELFSVADAIDSSNQLVRTLSDPGRPAEVKESAVRSLLASRVSPRTLEATLEVVRRRWSEQEDILDALELLGVTALLEQAQSEGVLEQVDSELFDVSRLIDGSGDLTSTLDGERGEPARRASLLERLLDGRVHRLTVALAARAVGRRTETKPARRVEEFARFASDRRRRAFASVSSAVPLNEAQQARLGAVLATVYGRQIQLNLTVDPAVVGGLQIQVGDDLFDATVLARLSRARSQLVA</sequence>
<evidence type="ECO:0000256" key="6">
    <source>
        <dbReference type="ARBA" id="ARBA00023196"/>
    </source>
</evidence>
<gene>
    <name evidence="8" type="primary">atpH</name>
    <name evidence="9" type="ORF">CFK39_01995</name>
</gene>
<keyword evidence="10" id="KW-1185">Reference proteome</keyword>
<evidence type="ECO:0000256" key="8">
    <source>
        <dbReference type="HAMAP-Rule" id="MF_01416"/>
    </source>
</evidence>
<dbReference type="Pfam" id="PF00213">
    <property type="entry name" value="OSCP"/>
    <property type="match status" value="1"/>
</dbReference>
<organism evidence="9 10">
    <name type="scientific">Brachybacterium avium</name>
    <dbReference type="NCBI Taxonomy" id="2017485"/>
    <lineage>
        <taxon>Bacteria</taxon>
        <taxon>Bacillati</taxon>
        <taxon>Actinomycetota</taxon>
        <taxon>Actinomycetes</taxon>
        <taxon>Micrococcales</taxon>
        <taxon>Dermabacteraceae</taxon>
        <taxon>Brachybacterium</taxon>
    </lineage>
</organism>
<dbReference type="NCBIfam" id="NF009967">
    <property type="entry name" value="PRK13430.1"/>
    <property type="match status" value="1"/>
</dbReference>
<dbReference type="GO" id="GO:0046933">
    <property type="term" value="F:proton-transporting ATP synthase activity, rotational mechanism"/>
    <property type="evidence" value="ECO:0007669"/>
    <property type="project" value="UniProtKB-UniRule"/>
</dbReference>
<evidence type="ECO:0000256" key="1">
    <source>
        <dbReference type="ARBA" id="ARBA00004370"/>
    </source>
</evidence>
<comment type="function">
    <text evidence="8">F(1)F(0) ATP synthase produces ATP from ADP in the presence of a proton or sodium gradient. F-type ATPases consist of two structural domains, F(1) containing the extramembraneous catalytic core and F(0) containing the membrane proton channel, linked together by a central stalk and a peripheral stalk. During catalysis, ATP synthesis in the catalytic domain of F(1) is coupled via a rotary mechanism of the central stalk subunits to proton translocation.</text>
</comment>
<dbReference type="PRINTS" id="PR00125">
    <property type="entry name" value="ATPASEDELTA"/>
</dbReference>
<keyword evidence="6 8" id="KW-0139">CF(1)</keyword>
<keyword evidence="7 8" id="KW-0066">ATP synthesis</keyword>
<dbReference type="KEGG" id="brv:CFK39_01995"/>
<dbReference type="RefSeq" id="WP_089064061.1">
    <property type="nucleotide sequence ID" value="NZ_CP022316.1"/>
</dbReference>
<dbReference type="GO" id="GO:0045259">
    <property type="term" value="C:proton-transporting ATP synthase complex"/>
    <property type="evidence" value="ECO:0007669"/>
    <property type="project" value="UniProtKB-KW"/>
</dbReference>